<dbReference type="AlphaFoldDB" id="A0A846QW40"/>
<accession>A0A846QW40</accession>
<dbReference type="Proteomes" id="UP000590442">
    <property type="component" value="Unassembled WGS sequence"/>
</dbReference>
<gene>
    <name evidence="1" type="ORF">GGR42_002699</name>
</gene>
<protein>
    <submittedName>
        <fullName evidence="1">Putative lipoprotein</fullName>
    </submittedName>
</protein>
<keyword evidence="1" id="KW-0449">Lipoprotein</keyword>
<organism evidence="1 2">
    <name type="scientific">Saonia flava</name>
    <dbReference type="NCBI Taxonomy" id="523696"/>
    <lineage>
        <taxon>Bacteria</taxon>
        <taxon>Pseudomonadati</taxon>
        <taxon>Bacteroidota</taxon>
        <taxon>Flavobacteriia</taxon>
        <taxon>Flavobacteriales</taxon>
        <taxon>Flavobacteriaceae</taxon>
        <taxon>Saonia</taxon>
    </lineage>
</organism>
<comment type="caution">
    <text evidence="1">The sequence shown here is derived from an EMBL/GenBank/DDBJ whole genome shotgun (WGS) entry which is preliminary data.</text>
</comment>
<dbReference type="InterPro" id="IPR014582">
    <property type="entry name" value="UCP033535_lipo"/>
</dbReference>
<proteinExistence type="predicted"/>
<dbReference type="Gene3D" id="1.10.10.1260">
    <property type="entry name" value="Envelope glycoprotein gp160, DUF2291, helical domain"/>
    <property type="match status" value="1"/>
</dbReference>
<dbReference type="InterPro" id="IPR036215">
    <property type="entry name" value="TM0957-like_sf"/>
</dbReference>
<dbReference type="Pfam" id="PF10054">
    <property type="entry name" value="DUF2291"/>
    <property type="match status" value="1"/>
</dbReference>
<dbReference type="Gene3D" id="2.40.50.420">
    <property type="entry name" value="Envelope glycoprotein gp160, DUF2291, alpha/beta domain"/>
    <property type="match status" value="1"/>
</dbReference>
<keyword evidence="2" id="KW-1185">Reference proteome</keyword>
<reference evidence="1 2" key="1">
    <citation type="submission" date="2020-03" db="EMBL/GenBank/DDBJ databases">
        <title>Genomic Encyclopedia of Type Strains, Phase IV (KMG-IV): sequencing the most valuable type-strain genomes for metagenomic binning, comparative biology and taxonomic classification.</title>
        <authorList>
            <person name="Goeker M."/>
        </authorList>
    </citation>
    <scope>NUCLEOTIDE SEQUENCE [LARGE SCALE GENOMIC DNA]</scope>
    <source>
        <strain evidence="1 2">DSM 29762</strain>
    </source>
</reference>
<evidence type="ECO:0000313" key="2">
    <source>
        <dbReference type="Proteomes" id="UP000590442"/>
    </source>
</evidence>
<evidence type="ECO:0000313" key="1">
    <source>
        <dbReference type="EMBL" id="NJB72208.1"/>
    </source>
</evidence>
<dbReference type="RefSeq" id="WP_167965010.1">
    <property type="nucleotide sequence ID" value="NZ_JAATJJ010000002.1"/>
</dbReference>
<dbReference type="SUPFAM" id="SSF141318">
    <property type="entry name" value="TM0957-like"/>
    <property type="match status" value="1"/>
</dbReference>
<sequence length="205" mass="22926">MNKVLKYSILVVVLGLALYNSVNIEPLDQIKKSKSDLVFNAASYATDFMSNKIETLPAINASNFLGNISDDLENYTKQKGKKLGISDEYSFIIEGEARITEIEEEYVTVLLEENQELRISTEFIFGNAIRDGSGMANIDDYQNTMDFNSISVELNNIVRETVVPSFKKKAKIGDILYFKGAVTIDIADTQINGIKVIPMIIKFSD</sequence>
<name>A0A846QW40_9FLAO</name>
<dbReference type="EMBL" id="JAATJJ010000002">
    <property type="protein sequence ID" value="NJB72208.1"/>
    <property type="molecule type" value="Genomic_DNA"/>
</dbReference>